<evidence type="ECO:0000256" key="5">
    <source>
        <dbReference type="ARBA" id="ARBA00022692"/>
    </source>
</evidence>
<evidence type="ECO:0000256" key="10">
    <source>
        <dbReference type="PIRNR" id="PIRNR006247"/>
    </source>
</evidence>
<gene>
    <name evidence="13" type="ORF">JM93_03321</name>
</gene>
<keyword evidence="6 10" id="KW-0630">Potassium</keyword>
<comment type="function">
    <text evidence="10">Low-affinity potassium transport system. Interacts with Trk system potassium uptake protein TrkA.</text>
</comment>
<name>A0A562SPZ0_9HYPH</name>
<feature type="transmembrane region" description="Helical" evidence="12">
    <location>
        <begin position="127"/>
        <end position="149"/>
    </location>
</feature>
<dbReference type="InterPro" id="IPR004772">
    <property type="entry name" value="TrkH"/>
</dbReference>
<proteinExistence type="inferred from homology"/>
<dbReference type="PANTHER" id="PTHR32024:SF3">
    <property type="entry name" value="TRK SYSTEM POTASSIUM UPTAKE PROTEIN"/>
    <property type="match status" value="1"/>
</dbReference>
<evidence type="ECO:0000313" key="13">
    <source>
        <dbReference type="EMBL" id="TWI82806.1"/>
    </source>
</evidence>
<dbReference type="Pfam" id="PF02386">
    <property type="entry name" value="TrkH"/>
    <property type="match status" value="1"/>
</dbReference>
<keyword evidence="9 10" id="KW-0472">Membrane</keyword>
<comment type="similarity">
    <text evidence="10">Belongs to the TrkH potassium transport family.</text>
</comment>
<feature type="transmembrane region" description="Helical" evidence="12">
    <location>
        <begin position="266"/>
        <end position="285"/>
    </location>
</feature>
<feature type="binding site" evidence="11">
    <location>
        <position position="428"/>
    </location>
    <ligand>
        <name>K(+)</name>
        <dbReference type="ChEBI" id="CHEBI:29103"/>
    </ligand>
</feature>
<dbReference type="PANTHER" id="PTHR32024">
    <property type="entry name" value="TRK SYSTEM POTASSIUM UPTAKE PROTEIN TRKG-RELATED"/>
    <property type="match status" value="1"/>
</dbReference>
<keyword evidence="3 10" id="KW-1003">Cell membrane</keyword>
<evidence type="ECO:0000256" key="6">
    <source>
        <dbReference type="ARBA" id="ARBA00022958"/>
    </source>
</evidence>
<accession>A0A562SPZ0</accession>
<keyword evidence="8 10" id="KW-0406">Ion transport</keyword>
<evidence type="ECO:0000256" key="3">
    <source>
        <dbReference type="ARBA" id="ARBA00022475"/>
    </source>
</evidence>
<evidence type="ECO:0000256" key="4">
    <source>
        <dbReference type="ARBA" id="ARBA00022538"/>
    </source>
</evidence>
<feature type="binding site" evidence="11">
    <location>
        <position position="110"/>
    </location>
    <ligand>
        <name>K(+)</name>
        <dbReference type="ChEBI" id="CHEBI:29103"/>
    </ligand>
</feature>
<feature type="transmembrane region" description="Helical" evidence="12">
    <location>
        <begin position="178"/>
        <end position="199"/>
    </location>
</feature>
<dbReference type="Proteomes" id="UP000320593">
    <property type="component" value="Unassembled WGS sequence"/>
</dbReference>
<evidence type="ECO:0000256" key="7">
    <source>
        <dbReference type="ARBA" id="ARBA00022989"/>
    </source>
</evidence>
<feature type="binding site" evidence="11">
    <location>
        <position position="312"/>
    </location>
    <ligand>
        <name>K(+)</name>
        <dbReference type="ChEBI" id="CHEBI:29103"/>
    </ligand>
</feature>
<comment type="caution">
    <text evidence="13">The sequence shown here is derived from an EMBL/GenBank/DDBJ whole genome shotgun (WGS) entry which is preliminary data.</text>
</comment>
<dbReference type="InterPro" id="IPR003445">
    <property type="entry name" value="Cat_transpt"/>
</dbReference>
<dbReference type="GO" id="GO:0015379">
    <property type="term" value="F:potassium:chloride symporter activity"/>
    <property type="evidence" value="ECO:0007669"/>
    <property type="project" value="InterPro"/>
</dbReference>
<feature type="transmembrane region" description="Helical" evidence="12">
    <location>
        <begin position="322"/>
        <end position="343"/>
    </location>
</feature>
<feature type="transmembrane region" description="Helical" evidence="12">
    <location>
        <begin position="235"/>
        <end position="254"/>
    </location>
</feature>
<feature type="binding site" evidence="11">
    <location>
        <position position="429"/>
    </location>
    <ligand>
        <name>K(+)</name>
        <dbReference type="ChEBI" id="CHEBI:29103"/>
    </ligand>
</feature>
<keyword evidence="14" id="KW-1185">Reference proteome</keyword>
<keyword evidence="10" id="KW-0997">Cell inner membrane</keyword>
<feature type="binding site" evidence="11">
    <location>
        <position position="111"/>
    </location>
    <ligand>
        <name>K(+)</name>
        <dbReference type="ChEBI" id="CHEBI:29103"/>
    </ligand>
</feature>
<dbReference type="RefSeq" id="WP_208995228.1">
    <property type="nucleotide sequence ID" value="NZ_SMLY01000078.1"/>
</dbReference>
<evidence type="ECO:0000256" key="8">
    <source>
        <dbReference type="ARBA" id="ARBA00023065"/>
    </source>
</evidence>
<dbReference type="GO" id="GO:0046872">
    <property type="term" value="F:metal ion binding"/>
    <property type="evidence" value="ECO:0007669"/>
    <property type="project" value="UniProtKB-KW"/>
</dbReference>
<organism evidence="13 14">
    <name type="scientific">Roseibium hamelinense</name>
    <dbReference type="NCBI Taxonomy" id="150831"/>
    <lineage>
        <taxon>Bacteria</taxon>
        <taxon>Pseudomonadati</taxon>
        <taxon>Pseudomonadota</taxon>
        <taxon>Alphaproteobacteria</taxon>
        <taxon>Hyphomicrobiales</taxon>
        <taxon>Stappiaceae</taxon>
        <taxon>Roseibium</taxon>
    </lineage>
</organism>
<keyword evidence="2 10" id="KW-0813">Transport</keyword>
<evidence type="ECO:0000256" key="2">
    <source>
        <dbReference type="ARBA" id="ARBA00022448"/>
    </source>
</evidence>
<feature type="transmembrane region" description="Helical" evidence="12">
    <location>
        <begin position="297"/>
        <end position="315"/>
    </location>
</feature>
<dbReference type="EMBL" id="VLLF01000008">
    <property type="protein sequence ID" value="TWI82806.1"/>
    <property type="molecule type" value="Genomic_DNA"/>
</dbReference>
<feature type="transmembrane region" description="Helical" evidence="12">
    <location>
        <begin position="387"/>
        <end position="411"/>
    </location>
</feature>
<dbReference type="PIRSF" id="PIRSF006247">
    <property type="entry name" value="TrkH"/>
    <property type="match status" value="1"/>
</dbReference>
<feature type="binding site" evidence="11">
    <location>
        <position position="218"/>
    </location>
    <ligand>
        <name>K(+)</name>
        <dbReference type="ChEBI" id="CHEBI:29103"/>
    </ligand>
</feature>
<keyword evidence="5 12" id="KW-0812">Transmembrane</keyword>
<feature type="transmembrane region" description="Helical" evidence="12">
    <location>
        <begin position="36"/>
        <end position="57"/>
    </location>
</feature>
<feature type="binding site" evidence="11">
    <location>
        <position position="311"/>
    </location>
    <ligand>
        <name>K(+)</name>
        <dbReference type="ChEBI" id="CHEBI:29103"/>
    </ligand>
</feature>
<evidence type="ECO:0000256" key="12">
    <source>
        <dbReference type="SAM" id="Phobius"/>
    </source>
</evidence>
<evidence type="ECO:0000256" key="1">
    <source>
        <dbReference type="ARBA" id="ARBA00004651"/>
    </source>
</evidence>
<dbReference type="AlphaFoldDB" id="A0A562SPZ0"/>
<reference evidence="13 14" key="1">
    <citation type="submission" date="2019-07" db="EMBL/GenBank/DDBJ databases">
        <title>Genomic Encyclopedia of Archaeal and Bacterial Type Strains, Phase II (KMG-II): from individual species to whole genera.</title>
        <authorList>
            <person name="Goeker M."/>
        </authorList>
    </citation>
    <scope>NUCLEOTIDE SEQUENCE [LARGE SCALE GENOMIC DNA]</scope>
    <source>
        <strain evidence="13 14">ATCC BAA-252</strain>
    </source>
</reference>
<comment type="subcellular location">
    <subcellularLocation>
        <location evidence="10">Cell inner membrane</location>
        <topology evidence="10">Multi-pass membrane protein</topology>
    </subcellularLocation>
    <subcellularLocation>
        <location evidence="1">Cell membrane</location>
        <topology evidence="1">Multi-pass membrane protein</topology>
    </subcellularLocation>
</comment>
<keyword evidence="11" id="KW-0479">Metal-binding</keyword>
<feature type="transmembrane region" description="Helical" evidence="12">
    <location>
        <begin position="12"/>
        <end position="30"/>
    </location>
</feature>
<keyword evidence="4 10" id="KW-0633">Potassium transport</keyword>
<feature type="transmembrane region" description="Helical" evidence="12">
    <location>
        <begin position="69"/>
        <end position="90"/>
    </location>
</feature>
<evidence type="ECO:0000313" key="14">
    <source>
        <dbReference type="Proteomes" id="UP000320593"/>
    </source>
</evidence>
<dbReference type="GO" id="GO:0005886">
    <property type="term" value="C:plasma membrane"/>
    <property type="evidence" value="ECO:0007669"/>
    <property type="project" value="UniProtKB-SubCell"/>
</dbReference>
<evidence type="ECO:0000256" key="11">
    <source>
        <dbReference type="PIRSR" id="PIRSR006247-1"/>
    </source>
</evidence>
<protein>
    <recommendedName>
        <fullName evidence="10">Trk system potassium uptake protein</fullName>
    </recommendedName>
</protein>
<sequence length="480" mass="52646">MNSRAIALPIGRLLILISLMMIIPAITDMFAHNADWQIFLVCAILVGGFGLLTSIACQGQGRPQNFREAILFVNTAWLVFSFAGAVPMWASELNISFTDAFFESASGLTTTGSTILTGIETLPPGILLWRALLQWIGGIGVVSLAIWLLPSLRVSGNQLFALETSETATKPYGRIAPFLFRLLFLYSYLSVSCCLLYLACGMTLFDAVVHAMTTVSTGGFSTSDASFGQFQGLSVYWVATVFMLASSVPFLYLIRSFENRRFEFDVQILLLFVLITTGAFGVLYFERFVVHDTPFHMLTLAVFNVVSVVSTTGYGANDYLQFGAPVIAIFFVLTFFGGCAGSTSGGFKMFRIAVLLSYIRVLLQRMVRPHRVIAPKYHGKRISISILEGTFVFAVLYSATFVLFAVFYLFLQMNLETALSASATALANVGPGIGDIIGPAGNFQNLPDAAKWLLAIQMILGRLEILGGLLLFTPDFWRER</sequence>
<keyword evidence="7 12" id="KW-1133">Transmembrane helix</keyword>
<feature type="transmembrane region" description="Helical" evidence="12">
    <location>
        <begin position="452"/>
        <end position="472"/>
    </location>
</feature>
<evidence type="ECO:0000256" key="9">
    <source>
        <dbReference type="ARBA" id="ARBA00023136"/>
    </source>
</evidence>